<dbReference type="Pfam" id="PF00072">
    <property type="entry name" value="Response_reg"/>
    <property type="match status" value="1"/>
</dbReference>
<dbReference type="Proteomes" id="UP000182998">
    <property type="component" value="Unassembled WGS sequence"/>
</dbReference>
<reference evidence="6 8" key="3">
    <citation type="submission" date="2016-10" db="EMBL/GenBank/DDBJ databases">
        <authorList>
            <person name="Varghese N."/>
            <person name="Submissions S."/>
        </authorList>
    </citation>
    <scope>NUCLEOTIDE SEQUENCE [LARGE SCALE GENOMIC DNA]</scope>
    <source>
        <strain evidence="6 8">ATCC 33218</strain>
    </source>
</reference>
<dbReference type="Proteomes" id="UP000032414">
    <property type="component" value="Chromosome I"/>
</dbReference>
<evidence type="ECO:0000313" key="5">
    <source>
        <dbReference type="EMBL" id="CEG62324.1"/>
    </source>
</evidence>
<dbReference type="OrthoDB" id="5634458at2"/>
<evidence type="ECO:0000259" key="4">
    <source>
        <dbReference type="PROSITE" id="PS50110"/>
    </source>
</evidence>
<evidence type="ECO:0000256" key="2">
    <source>
        <dbReference type="ARBA" id="ARBA00023012"/>
    </source>
</evidence>
<proteinExistence type="predicted"/>
<dbReference type="InterPro" id="IPR001789">
    <property type="entry name" value="Sig_transdc_resp-reg_receiver"/>
</dbReference>
<feature type="domain" description="Response regulatory" evidence="4">
    <location>
        <begin position="16"/>
        <end position="135"/>
    </location>
</feature>
<accession>A0A098GIL4</accession>
<dbReference type="PANTHER" id="PTHR45339">
    <property type="entry name" value="HYBRID SIGNAL TRANSDUCTION HISTIDINE KINASE J"/>
    <property type="match status" value="1"/>
</dbReference>
<dbReference type="EMBL" id="FMVN01000003">
    <property type="protein sequence ID" value="SCY03550.1"/>
    <property type="molecule type" value="Genomic_DNA"/>
</dbReference>
<evidence type="ECO:0000256" key="3">
    <source>
        <dbReference type="PROSITE-ProRule" id="PRU00169"/>
    </source>
</evidence>
<gene>
    <name evidence="5" type="ORF">LMI_3100</name>
    <name evidence="6" type="ORF">SAMN02982997_00670</name>
</gene>
<reference evidence="5" key="2">
    <citation type="submission" date="2014-09" db="EMBL/GenBank/DDBJ databases">
        <authorList>
            <person name="GOMEZ-VALERO Laura"/>
        </authorList>
    </citation>
    <scope>NUCLEOTIDE SEQUENCE</scope>
    <source>
        <strain evidence="5">ATCC33218</strain>
    </source>
</reference>
<dbReference type="KEGG" id="tmc:LMI_3100"/>
<dbReference type="PATRIC" id="fig|451.8.peg.898"/>
<dbReference type="AlphaFoldDB" id="A0A098GIL4"/>
<keyword evidence="2" id="KW-0902">Two-component regulatory system</keyword>
<name>A0A098GIL4_LEGMI</name>
<feature type="modified residue" description="4-aspartylphosphate" evidence="3">
    <location>
        <position position="65"/>
    </location>
</feature>
<dbReference type="EMBL" id="LN614830">
    <property type="protein sequence ID" value="CEG62324.1"/>
    <property type="molecule type" value="Genomic_DNA"/>
</dbReference>
<organism evidence="5 7">
    <name type="scientific">Legionella micdadei</name>
    <name type="common">Tatlockia micdadei</name>
    <dbReference type="NCBI Taxonomy" id="451"/>
    <lineage>
        <taxon>Bacteria</taxon>
        <taxon>Pseudomonadati</taxon>
        <taxon>Pseudomonadota</taxon>
        <taxon>Gammaproteobacteria</taxon>
        <taxon>Legionellales</taxon>
        <taxon>Legionellaceae</taxon>
        <taxon>Legionella</taxon>
    </lineage>
</organism>
<evidence type="ECO:0000313" key="6">
    <source>
        <dbReference type="EMBL" id="SCY03550.1"/>
    </source>
</evidence>
<dbReference type="HOGENOM" id="CLU_000445_69_12_6"/>
<dbReference type="SMART" id="SM00448">
    <property type="entry name" value="REC"/>
    <property type="match status" value="1"/>
</dbReference>
<dbReference type="Gene3D" id="3.40.50.2300">
    <property type="match status" value="1"/>
</dbReference>
<dbReference type="PROSITE" id="PS50110">
    <property type="entry name" value="RESPONSE_REGULATORY"/>
    <property type="match status" value="1"/>
</dbReference>
<dbReference type="STRING" id="451.B6N58_14260"/>
<dbReference type="RefSeq" id="WP_045100398.1">
    <property type="nucleotide sequence ID" value="NZ_CP020614.1"/>
</dbReference>
<evidence type="ECO:0000313" key="8">
    <source>
        <dbReference type="Proteomes" id="UP000182998"/>
    </source>
</evidence>
<keyword evidence="8" id="KW-1185">Reference proteome</keyword>
<reference evidence="7" key="1">
    <citation type="submission" date="2014-09" db="EMBL/GenBank/DDBJ databases">
        <authorList>
            <person name="Gomez-Valero L."/>
        </authorList>
    </citation>
    <scope>NUCLEOTIDE SEQUENCE [LARGE SCALE GENOMIC DNA]</scope>
    <source>
        <strain evidence="7">ATCC33218</strain>
    </source>
</reference>
<evidence type="ECO:0000313" key="7">
    <source>
        <dbReference type="Proteomes" id="UP000032414"/>
    </source>
</evidence>
<dbReference type="PANTHER" id="PTHR45339:SF1">
    <property type="entry name" value="HYBRID SIGNAL TRANSDUCTION HISTIDINE KINASE J"/>
    <property type="match status" value="1"/>
</dbReference>
<dbReference type="GO" id="GO:0000160">
    <property type="term" value="P:phosphorelay signal transduction system"/>
    <property type="evidence" value="ECO:0007669"/>
    <property type="project" value="UniProtKB-KW"/>
</dbReference>
<evidence type="ECO:0000256" key="1">
    <source>
        <dbReference type="ARBA" id="ARBA00022553"/>
    </source>
</evidence>
<sequence length="140" mass="15500">MANTKQSSTTSSNLPQILLVEDNPVALRFVESIVSQAGCHFVSAMDGEQALALAKSAIFDLIITDIELPGISGIELTHLIREWEKSLKKSPIPIIGLTAHTLCESEENCLQAGMNKVLNKPLYLHQMRELLSQYIRIIEN</sequence>
<protein>
    <submittedName>
        <fullName evidence="6">CheY chemotaxis protein or a CheY-like REC (Receiver) domain</fullName>
    </submittedName>
</protein>
<dbReference type="SUPFAM" id="SSF52172">
    <property type="entry name" value="CheY-like"/>
    <property type="match status" value="1"/>
</dbReference>
<dbReference type="InterPro" id="IPR011006">
    <property type="entry name" value="CheY-like_superfamily"/>
</dbReference>
<dbReference type="CDD" id="cd17546">
    <property type="entry name" value="REC_hyHK_CKI1_RcsC-like"/>
    <property type="match status" value="1"/>
</dbReference>
<keyword evidence="1 3" id="KW-0597">Phosphoprotein</keyword>